<evidence type="ECO:0000256" key="3">
    <source>
        <dbReference type="ARBA" id="ARBA00022679"/>
    </source>
</evidence>
<dbReference type="EC" id="2.5.1.145" evidence="7"/>
<dbReference type="KEGG" id="bwa:HLV38_03100"/>
<reference evidence="9" key="1">
    <citation type="submission" date="2020-05" db="EMBL/GenBank/DDBJ databases">
        <title>Novel species in genus Nocardioides.</title>
        <authorList>
            <person name="Zhang G."/>
        </authorList>
    </citation>
    <scope>NUCLEOTIDE SEQUENCE [LARGE SCALE GENOMIC DNA]</scope>
    <source>
        <strain evidence="9">zg-1050</strain>
    </source>
</reference>
<name>A0A6M8J137_9ACTN</name>
<dbReference type="InterPro" id="IPR001640">
    <property type="entry name" value="Lgt"/>
</dbReference>
<dbReference type="EMBL" id="CP053716">
    <property type="protein sequence ID" value="QKF07224.1"/>
    <property type="molecule type" value="Genomic_DNA"/>
</dbReference>
<dbReference type="GO" id="GO:0005886">
    <property type="term" value="C:plasma membrane"/>
    <property type="evidence" value="ECO:0007669"/>
    <property type="project" value="UniProtKB-SubCell"/>
</dbReference>
<feature type="transmembrane region" description="Helical" evidence="7">
    <location>
        <begin position="241"/>
        <end position="262"/>
    </location>
</feature>
<comment type="function">
    <text evidence="7">Catalyzes the transfer of the diacylglyceryl group from phosphatidylglycerol to the sulfhydryl group of the N-terminal cysteine of a prolipoprotein, the first step in the formation of mature lipoproteins.</text>
</comment>
<dbReference type="GO" id="GO:0008961">
    <property type="term" value="F:phosphatidylglycerol-prolipoprotein diacylglyceryl transferase activity"/>
    <property type="evidence" value="ECO:0007669"/>
    <property type="project" value="UniProtKB-UniRule"/>
</dbReference>
<evidence type="ECO:0000313" key="9">
    <source>
        <dbReference type="Proteomes" id="UP000503297"/>
    </source>
</evidence>
<dbReference type="Proteomes" id="UP000503297">
    <property type="component" value="Chromosome"/>
</dbReference>
<comment type="pathway">
    <text evidence="7">Protein modification; lipoprotein biosynthesis (diacylglyceryl transfer).</text>
</comment>
<dbReference type="RefSeq" id="WP_172300872.1">
    <property type="nucleotide sequence ID" value="NZ_CP053716.1"/>
</dbReference>
<feature type="transmembrane region" description="Helical" evidence="7">
    <location>
        <begin position="20"/>
        <end position="40"/>
    </location>
</feature>
<evidence type="ECO:0000256" key="7">
    <source>
        <dbReference type="HAMAP-Rule" id="MF_01147"/>
    </source>
</evidence>
<feature type="transmembrane region" description="Helical" evidence="7">
    <location>
        <begin position="97"/>
        <end position="115"/>
    </location>
</feature>
<dbReference type="UniPathway" id="UPA00664"/>
<dbReference type="HAMAP" id="MF_01147">
    <property type="entry name" value="Lgt"/>
    <property type="match status" value="1"/>
</dbReference>
<keyword evidence="3 7" id="KW-0808">Transferase</keyword>
<gene>
    <name evidence="7" type="primary">lgt</name>
    <name evidence="8" type="ORF">HLV38_03100</name>
</gene>
<dbReference type="PANTHER" id="PTHR30589">
    <property type="entry name" value="PROLIPOPROTEIN DIACYLGLYCERYL TRANSFERASE"/>
    <property type="match status" value="1"/>
</dbReference>
<dbReference type="AlphaFoldDB" id="A0A6M8J137"/>
<keyword evidence="2 7" id="KW-1003">Cell membrane</keyword>
<accession>A0A6M8J137</accession>
<dbReference type="PROSITE" id="PS01311">
    <property type="entry name" value="LGT"/>
    <property type="match status" value="1"/>
</dbReference>
<evidence type="ECO:0000313" key="8">
    <source>
        <dbReference type="EMBL" id="QKF07224.1"/>
    </source>
</evidence>
<evidence type="ECO:0000256" key="6">
    <source>
        <dbReference type="ARBA" id="ARBA00023136"/>
    </source>
</evidence>
<evidence type="ECO:0000256" key="4">
    <source>
        <dbReference type="ARBA" id="ARBA00022692"/>
    </source>
</evidence>
<keyword evidence="8" id="KW-0449">Lipoprotein</keyword>
<evidence type="ECO:0000256" key="1">
    <source>
        <dbReference type="ARBA" id="ARBA00007150"/>
    </source>
</evidence>
<feature type="transmembrane region" description="Helical" evidence="7">
    <location>
        <begin position="122"/>
        <end position="140"/>
    </location>
</feature>
<comment type="catalytic activity">
    <reaction evidence="7">
        <text>L-cysteinyl-[prolipoprotein] + a 1,2-diacyl-sn-glycero-3-phospho-(1'-sn-glycerol) = an S-1,2-diacyl-sn-glyceryl-L-cysteinyl-[prolipoprotein] + sn-glycerol 1-phosphate + H(+)</text>
        <dbReference type="Rhea" id="RHEA:56712"/>
        <dbReference type="Rhea" id="RHEA-COMP:14679"/>
        <dbReference type="Rhea" id="RHEA-COMP:14680"/>
        <dbReference type="ChEBI" id="CHEBI:15378"/>
        <dbReference type="ChEBI" id="CHEBI:29950"/>
        <dbReference type="ChEBI" id="CHEBI:57685"/>
        <dbReference type="ChEBI" id="CHEBI:64716"/>
        <dbReference type="ChEBI" id="CHEBI:140658"/>
        <dbReference type="EC" id="2.5.1.145"/>
    </reaction>
</comment>
<evidence type="ECO:0000256" key="2">
    <source>
        <dbReference type="ARBA" id="ARBA00022475"/>
    </source>
</evidence>
<feature type="transmembrane region" description="Helical" evidence="7">
    <location>
        <begin position="52"/>
        <end position="77"/>
    </location>
</feature>
<sequence>MLNDLYHALDPVAFSIGPLTVRWYGIAYMLGFACAAPIIARTARRWKINVSMDALSTIVFFVVLGVIVGGRLGYAVFYGNGYFFEHPAEILALGKGGMSFHGGLIGVLVGGAIAARLTRIPFLTLGDLGAIAAPVGLFFGRCANFVNGELWGAPTDAPWGVVFGGAAGMVARHPTQLYEATLEGIVLFAVLMVLAHRAPWRPRGLFLGAFLTLYGCARFAVEFVRLPDEQLGYLYGGWLTMGQVLSVPLVLAGVALIAFALIKRLPQEGAPTAGLPDASDDTDASHSAAA</sequence>
<keyword evidence="6 7" id="KW-0472">Membrane</keyword>
<dbReference type="PANTHER" id="PTHR30589:SF0">
    <property type="entry name" value="PHOSPHATIDYLGLYCEROL--PROLIPOPROTEIN DIACYLGLYCERYL TRANSFERASE"/>
    <property type="match status" value="1"/>
</dbReference>
<comment type="subcellular location">
    <subcellularLocation>
        <location evidence="7">Cell membrane</location>
        <topology evidence="7">Multi-pass membrane protein</topology>
    </subcellularLocation>
</comment>
<keyword evidence="4 7" id="KW-0812">Transmembrane</keyword>
<feature type="transmembrane region" description="Helical" evidence="7">
    <location>
        <begin position="177"/>
        <end position="195"/>
    </location>
</feature>
<comment type="similarity">
    <text evidence="1 7">Belongs to the Lgt family.</text>
</comment>
<feature type="transmembrane region" description="Helical" evidence="7">
    <location>
        <begin position="204"/>
        <end position="221"/>
    </location>
</feature>
<keyword evidence="9" id="KW-1185">Reference proteome</keyword>
<organism evidence="8 9">
    <name type="scientific">Berryella wangjianweii</name>
    <dbReference type="NCBI Taxonomy" id="2734634"/>
    <lineage>
        <taxon>Bacteria</taxon>
        <taxon>Bacillati</taxon>
        <taxon>Actinomycetota</taxon>
        <taxon>Coriobacteriia</taxon>
        <taxon>Eggerthellales</taxon>
        <taxon>Eggerthellaceae</taxon>
        <taxon>Berryella</taxon>
    </lineage>
</organism>
<feature type="binding site" evidence="7">
    <location>
        <position position="141"/>
    </location>
    <ligand>
        <name>a 1,2-diacyl-sn-glycero-3-phospho-(1'-sn-glycerol)</name>
        <dbReference type="ChEBI" id="CHEBI:64716"/>
    </ligand>
</feature>
<dbReference type="GO" id="GO:0042158">
    <property type="term" value="P:lipoprotein biosynthetic process"/>
    <property type="evidence" value="ECO:0007669"/>
    <property type="project" value="UniProtKB-UniRule"/>
</dbReference>
<keyword evidence="5 7" id="KW-1133">Transmembrane helix</keyword>
<dbReference type="Pfam" id="PF01790">
    <property type="entry name" value="LGT"/>
    <property type="match status" value="1"/>
</dbReference>
<evidence type="ECO:0000256" key="5">
    <source>
        <dbReference type="ARBA" id="ARBA00022989"/>
    </source>
</evidence>
<protein>
    <recommendedName>
        <fullName evidence="7">Phosphatidylglycerol--prolipoprotein diacylglyceryl transferase</fullName>
        <ecNumber evidence="7">2.5.1.145</ecNumber>
    </recommendedName>
</protein>
<proteinExistence type="inferred from homology"/>
<dbReference type="NCBIfam" id="TIGR00544">
    <property type="entry name" value="lgt"/>
    <property type="match status" value="1"/>
</dbReference>